<dbReference type="RefSeq" id="WP_319953545.1">
    <property type="nucleotide sequence ID" value="NZ_JAXAVX010000002.1"/>
</dbReference>
<sequence length="423" mass="45292">MSPRLVPLPGRRAAALVLAMTSAAVVAPAAANADRATGPGPWKADRTYLARQSLDGRTAPQLRPRAKIDHVRAGQWVRIACQTTGEAAYGSRIWSKVGAYYVPDAYLRTFTTGFLPGVPRCRTATPPAPTPSATYRAAQDLGFGAVPHGATRVVRETGARTPDDGVLVLRWFIPNRLAGGRLLRGDGRGFSSATSASSRAYLVWDVATGRTSLTVTPTHIALGLPDRIWLPHCYGPVCVPRKTKVPRALQAGREVPALPTVVRSLSGVRNTDFRSRATNDVAIARSGRGLRVKASLLNSVTNTWGKAGAWSVDYDLTVRYRSGGGYDFDVSGNGYPALESYYYHRSSTTVHRRFQRRIDPAGLRKPWSLVDPGGGVAALDDASRFRCTETASGGSSCAKRGGGLLRKVVRSASYTTTGGGRAE</sequence>
<feature type="signal peptide" evidence="1">
    <location>
        <begin position="1"/>
        <end position="33"/>
    </location>
</feature>
<keyword evidence="3" id="KW-1185">Reference proteome</keyword>
<name>A0ABU4VJ07_9ACTN</name>
<comment type="caution">
    <text evidence="2">The sequence shown here is derived from an EMBL/GenBank/DDBJ whole genome shotgun (WGS) entry which is preliminary data.</text>
</comment>
<gene>
    <name evidence="2" type="ORF">SK069_07320</name>
</gene>
<dbReference type="Proteomes" id="UP001277761">
    <property type="component" value="Unassembled WGS sequence"/>
</dbReference>
<proteinExistence type="predicted"/>
<reference evidence="2 3" key="1">
    <citation type="submission" date="2023-11" db="EMBL/GenBank/DDBJ databases">
        <authorList>
            <person name="Xu M."/>
            <person name="Jiang T."/>
        </authorList>
    </citation>
    <scope>NUCLEOTIDE SEQUENCE [LARGE SCALE GENOMIC DNA]</scope>
    <source>
        <strain evidence="2 3">SD</strain>
    </source>
</reference>
<organism evidence="2 3">
    <name type="scientific">Patulibacter brassicae</name>
    <dbReference type="NCBI Taxonomy" id="1705717"/>
    <lineage>
        <taxon>Bacteria</taxon>
        <taxon>Bacillati</taxon>
        <taxon>Actinomycetota</taxon>
        <taxon>Thermoleophilia</taxon>
        <taxon>Solirubrobacterales</taxon>
        <taxon>Patulibacteraceae</taxon>
        <taxon>Patulibacter</taxon>
    </lineage>
</organism>
<accession>A0ABU4VJ07</accession>
<feature type="chain" id="PRO_5045332467" description="SH3 domain-containing protein" evidence="1">
    <location>
        <begin position="34"/>
        <end position="423"/>
    </location>
</feature>
<evidence type="ECO:0000313" key="3">
    <source>
        <dbReference type="Proteomes" id="UP001277761"/>
    </source>
</evidence>
<protein>
    <recommendedName>
        <fullName evidence="4">SH3 domain-containing protein</fullName>
    </recommendedName>
</protein>
<keyword evidence="1" id="KW-0732">Signal</keyword>
<evidence type="ECO:0008006" key="4">
    <source>
        <dbReference type="Google" id="ProtNLM"/>
    </source>
</evidence>
<dbReference type="EMBL" id="JAXAVX010000002">
    <property type="protein sequence ID" value="MDX8151395.1"/>
    <property type="molecule type" value="Genomic_DNA"/>
</dbReference>
<evidence type="ECO:0000256" key="1">
    <source>
        <dbReference type="SAM" id="SignalP"/>
    </source>
</evidence>
<evidence type="ECO:0000313" key="2">
    <source>
        <dbReference type="EMBL" id="MDX8151395.1"/>
    </source>
</evidence>